<evidence type="ECO:0000256" key="1">
    <source>
        <dbReference type="SAM" id="MobiDB-lite"/>
    </source>
</evidence>
<proteinExistence type="predicted"/>
<evidence type="ECO:0000313" key="2">
    <source>
        <dbReference type="EMBL" id="VTJ86187.1"/>
    </source>
</evidence>
<dbReference type="EMBL" id="CABDUW010002282">
    <property type="protein sequence ID" value="VTJ86187.1"/>
    <property type="molecule type" value="Genomic_DNA"/>
</dbReference>
<dbReference type="Proteomes" id="UP000335636">
    <property type="component" value="Unassembled WGS sequence"/>
</dbReference>
<feature type="region of interest" description="Disordered" evidence="1">
    <location>
        <begin position="1"/>
        <end position="25"/>
    </location>
</feature>
<protein>
    <submittedName>
        <fullName evidence="2">Uncharacterized protein</fullName>
    </submittedName>
</protein>
<feature type="non-terminal residue" evidence="2">
    <location>
        <position position="50"/>
    </location>
</feature>
<sequence>DARFLLLEPPGAVEGKEIPAPQTPEPQELDAAQKTTVTGSNFQKLLCDPQ</sequence>
<organism evidence="2 3">
    <name type="scientific">Marmota monax</name>
    <name type="common">Woodchuck</name>
    <dbReference type="NCBI Taxonomy" id="9995"/>
    <lineage>
        <taxon>Eukaryota</taxon>
        <taxon>Metazoa</taxon>
        <taxon>Chordata</taxon>
        <taxon>Craniata</taxon>
        <taxon>Vertebrata</taxon>
        <taxon>Euteleostomi</taxon>
        <taxon>Mammalia</taxon>
        <taxon>Eutheria</taxon>
        <taxon>Euarchontoglires</taxon>
        <taxon>Glires</taxon>
        <taxon>Rodentia</taxon>
        <taxon>Sciuromorpha</taxon>
        <taxon>Sciuridae</taxon>
        <taxon>Xerinae</taxon>
        <taxon>Marmotini</taxon>
        <taxon>Marmota</taxon>
    </lineage>
</organism>
<comment type="caution">
    <text evidence="2">The sequence shown here is derived from an EMBL/GenBank/DDBJ whole genome shotgun (WGS) entry which is preliminary data.</text>
</comment>
<keyword evidence="3" id="KW-1185">Reference proteome</keyword>
<dbReference type="AlphaFoldDB" id="A0A5E4CWI4"/>
<name>A0A5E4CWI4_MARMO</name>
<gene>
    <name evidence="2" type="ORF">MONAX_5E028975</name>
</gene>
<evidence type="ECO:0000313" key="3">
    <source>
        <dbReference type="Proteomes" id="UP000335636"/>
    </source>
</evidence>
<reference evidence="2" key="1">
    <citation type="submission" date="2019-04" db="EMBL/GenBank/DDBJ databases">
        <authorList>
            <person name="Alioto T."/>
            <person name="Alioto T."/>
        </authorList>
    </citation>
    <scope>NUCLEOTIDE SEQUENCE [LARGE SCALE GENOMIC DNA]</scope>
</reference>
<feature type="non-terminal residue" evidence="2">
    <location>
        <position position="1"/>
    </location>
</feature>
<accession>A0A5E4CWI4</accession>